<evidence type="ECO:0000256" key="3">
    <source>
        <dbReference type="ARBA" id="ARBA00022691"/>
    </source>
</evidence>
<proteinExistence type="predicted"/>
<protein>
    <submittedName>
        <fullName evidence="4">DNA adenine methylase</fullName>
    </submittedName>
</protein>
<keyword evidence="3" id="KW-0949">S-adenosyl-L-methionine</keyword>
<dbReference type="InterPro" id="IPR029063">
    <property type="entry name" value="SAM-dependent_MTases_sf"/>
</dbReference>
<reference evidence="4 5" key="1">
    <citation type="submission" date="2022-10" db="EMBL/GenBank/DDBJ databases">
        <title>Luteolibacter arcticus strain CCTCC AB 2014275, whole genome shotgun sequencing project.</title>
        <authorList>
            <person name="Zhao G."/>
            <person name="Shen L."/>
        </authorList>
    </citation>
    <scope>NUCLEOTIDE SEQUENCE [LARGE SCALE GENOMIC DNA]</scope>
    <source>
        <strain evidence="4 5">CCTCC AB 2014275</strain>
    </source>
</reference>
<evidence type="ECO:0000256" key="2">
    <source>
        <dbReference type="ARBA" id="ARBA00022679"/>
    </source>
</evidence>
<organism evidence="4 5">
    <name type="scientific">Luteolibacter arcticus</name>
    <dbReference type="NCBI Taxonomy" id="1581411"/>
    <lineage>
        <taxon>Bacteria</taxon>
        <taxon>Pseudomonadati</taxon>
        <taxon>Verrucomicrobiota</taxon>
        <taxon>Verrucomicrobiia</taxon>
        <taxon>Verrucomicrobiales</taxon>
        <taxon>Verrucomicrobiaceae</taxon>
        <taxon>Luteolibacter</taxon>
    </lineage>
</organism>
<keyword evidence="1 4" id="KW-0489">Methyltransferase</keyword>
<keyword evidence="5" id="KW-1185">Reference proteome</keyword>
<dbReference type="Pfam" id="PF02086">
    <property type="entry name" value="MethyltransfD12"/>
    <property type="match status" value="1"/>
</dbReference>
<evidence type="ECO:0000313" key="4">
    <source>
        <dbReference type="EMBL" id="MCW1921304.1"/>
    </source>
</evidence>
<name>A0ABT3GCN0_9BACT</name>
<dbReference type="PANTHER" id="PTHR30481">
    <property type="entry name" value="DNA ADENINE METHYLASE"/>
    <property type="match status" value="1"/>
</dbReference>
<dbReference type="SUPFAM" id="SSF53335">
    <property type="entry name" value="S-adenosyl-L-methionine-dependent methyltransferases"/>
    <property type="match status" value="1"/>
</dbReference>
<dbReference type="Proteomes" id="UP001320876">
    <property type="component" value="Unassembled WGS sequence"/>
</dbReference>
<evidence type="ECO:0000256" key="1">
    <source>
        <dbReference type="ARBA" id="ARBA00022603"/>
    </source>
</evidence>
<keyword evidence="2" id="KW-0808">Transferase</keyword>
<accession>A0ABT3GCN0</accession>
<gene>
    <name evidence="4" type="ORF">OKA05_01995</name>
</gene>
<dbReference type="GO" id="GO:0032259">
    <property type="term" value="P:methylation"/>
    <property type="evidence" value="ECO:0007669"/>
    <property type="project" value="UniProtKB-KW"/>
</dbReference>
<dbReference type="InterPro" id="IPR012327">
    <property type="entry name" value="MeTrfase_D12"/>
</dbReference>
<dbReference type="PRINTS" id="PR00505">
    <property type="entry name" value="D12N6MTFRASE"/>
</dbReference>
<evidence type="ECO:0000313" key="5">
    <source>
        <dbReference type="Proteomes" id="UP001320876"/>
    </source>
</evidence>
<dbReference type="GO" id="GO:0008168">
    <property type="term" value="F:methyltransferase activity"/>
    <property type="evidence" value="ECO:0007669"/>
    <property type="project" value="UniProtKB-KW"/>
</dbReference>
<dbReference type="Gene3D" id="3.40.50.150">
    <property type="entry name" value="Vaccinia Virus protein VP39"/>
    <property type="match status" value="2"/>
</dbReference>
<dbReference type="RefSeq" id="WP_264485413.1">
    <property type="nucleotide sequence ID" value="NZ_JAPDDT010000001.1"/>
</dbReference>
<dbReference type="EMBL" id="JAPDDT010000001">
    <property type="protein sequence ID" value="MCW1921304.1"/>
    <property type="molecule type" value="Genomic_DNA"/>
</dbReference>
<comment type="caution">
    <text evidence="4">The sequence shown here is derived from an EMBL/GenBank/DDBJ whole genome shotgun (WGS) entry which is preliminary data.</text>
</comment>
<sequence>MNHGLIPYVGGKHRLAHRLVEMCAVPPADTFVDVFGGSAAVTLAAGDRFGKLIYNDVDGDLVNLFRVISDPGTRQLLFRLLRWLPPSRRVFEDDYRQYVAGGFSFHAVADPIERARRTFYRHCFVFGGKVRSGGFAISTGDRDRIKEVPRYRNALRKLARIGGLFRRVVIENLHYSELIRIHGRRNDAVLFIDPPYHGSEDYYSRTFGAGDHAFLANQLATVPARVVCTYYDTPGIRSLYPPPLWRWESIAATKNSAFTKGNKVLTSEHVIIKEAFQKTSPPPVSHDYH</sequence>